<keyword evidence="1" id="KW-0812">Transmembrane</keyword>
<protein>
    <submittedName>
        <fullName evidence="2">Uncharacterized protein</fullName>
    </submittedName>
</protein>
<feature type="transmembrane region" description="Helical" evidence="1">
    <location>
        <begin position="27"/>
        <end position="45"/>
    </location>
</feature>
<sequence length="73" mass="8300">MARQESLFPWFLWFAHRGIIARRRRRCCISLRMLVIITLFAASIGETGQLAKTGDLNLIAQFMVGSMCTTDHA</sequence>
<name>U4LFF9_PYROM</name>
<organism evidence="2 3">
    <name type="scientific">Pyronema omphalodes (strain CBS 100304)</name>
    <name type="common">Pyronema confluens</name>
    <dbReference type="NCBI Taxonomy" id="1076935"/>
    <lineage>
        <taxon>Eukaryota</taxon>
        <taxon>Fungi</taxon>
        <taxon>Dikarya</taxon>
        <taxon>Ascomycota</taxon>
        <taxon>Pezizomycotina</taxon>
        <taxon>Pezizomycetes</taxon>
        <taxon>Pezizales</taxon>
        <taxon>Pyronemataceae</taxon>
        <taxon>Pyronema</taxon>
    </lineage>
</organism>
<keyword evidence="1" id="KW-1133">Transmembrane helix</keyword>
<proteinExistence type="predicted"/>
<gene>
    <name evidence="2" type="ORF">PCON_09860</name>
</gene>
<reference evidence="2 3" key="1">
    <citation type="journal article" date="2013" name="PLoS Genet.">
        <title>The genome and development-dependent transcriptomes of Pyronema confluens: a window into fungal evolution.</title>
        <authorList>
            <person name="Traeger S."/>
            <person name="Altegoer F."/>
            <person name="Freitag M."/>
            <person name="Gabaldon T."/>
            <person name="Kempken F."/>
            <person name="Kumar A."/>
            <person name="Marcet-Houben M."/>
            <person name="Poggeler S."/>
            <person name="Stajich J.E."/>
            <person name="Nowrousian M."/>
        </authorList>
    </citation>
    <scope>NUCLEOTIDE SEQUENCE [LARGE SCALE GENOMIC DNA]</scope>
    <source>
        <strain evidence="3">CBS 100304</strain>
        <tissue evidence="2">Vegetative mycelium</tissue>
    </source>
</reference>
<keyword evidence="3" id="KW-1185">Reference proteome</keyword>
<evidence type="ECO:0000313" key="3">
    <source>
        <dbReference type="Proteomes" id="UP000018144"/>
    </source>
</evidence>
<accession>U4LFF9</accession>
<evidence type="ECO:0000313" key="2">
    <source>
        <dbReference type="EMBL" id="CCX10266.1"/>
    </source>
</evidence>
<evidence type="ECO:0000256" key="1">
    <source>
        <dbReference type="SAM" id="Phobius"/>
    </source>
</evidence>
<dbReference type="Proteomes" id="UP000018144">
    <property type="component" value="Unassembled WGS sequence"/>
</dbReference>
<keyword evidence="1" id="KW-0472">Membrane</keyword>
<dbReference type="AlphaFoldDB" id="U4LFF9"/>
<dbReference type="EMBL" id="HF935530">
    <property type="protein sequence ID" value="CCX10266.1"/>
    <property type="molecule type" value="Genomic_DNA"/>
</dbReference>